<keyword evidence="3" id="KW-1185">Reference proteome</keyword>
<dbReference type="STRING" id="200361.A0A453S784"/>
<keyword evidence="1" id="KW-1133">Transmembrane helix</keyword>
<keyword evidence="1" id="KW-0812">Transmembrane</keyword>
<sequence>MCGCAEALVRAVVAFFDAFLVDCFLFWFRRCHRRPGPNSHASAHRDPLVPKDWTREALPASDEEKGFAESTLLNQQLADGDDTDEELRREPILLRRTLLQLIHYPVLLVLISLVVLLVLGALFVIPRSNIKGNMVNLVHASLAILFEAVFSMSCSRTTCR</sequence>
<proteinExistence type="predicted"/>
<keyword evidence="1" id="KW-0472">Membrane</keyword>
<feature type="transmembrane region" description="Helical" evidence="1">
    <location>
        <begin position="7"/>
        <end position="28"/>
    </location>
</feature>
<protein>
    <submittedName>
        <fullName evidence="2">Uncharacterized protein</fullName>
    </submittedName>
</protein>
<accession>A0A453S784</accession>
<reference evidence="2" key="5">
    <citation type="journal article" date="2021" name="G3 (Bethesda)">
        <title>Aegilops tauschii genome assembly Aet v5.0 features greater sequence contiguity and improved annotation.</title>
        <authorList>
            <person name="Wang L."/>
            <person name="Zhu T."/>
            <person name="Rodriguez J.C."/>
            <person name="Deal K.R."/>
            <person name="Dubcovsky J."/>
            <person name="McGuire P.E."/>
            <person name="Lux T."/>
            <person name="Spannagl M."/>
            <person name="Mayer K.F.X."/>
            <person name="Baldrich P."/>
            <person name="Meyers B.C."/>
            <person name="Huo N."/>
            <person name="Gu Y.Q."/>
            <person name="Zhou H."/>
            <person name="Devos K.M."/>
            <person name="Bennetzen J.L."/>
            <person name="Unver T."/>
            <person name="Budak H."/>
            <person name="Gulick P.J."/>
            <person name="Galiba G."/>
            <person name="Kalapos B."/>
            <person name="Nelson D.R."/>
            <person name="Li P."/>
            <person name="You F.M."/>
            <person name="Luo M.C."/>
            <person name="Dvorak J."/>
        </authorList>
    </citation>
    <scope>NUCLEOTIDE SEQUENCE [LARGE SCALE GENOMIC DNA]</scope>
    <source>
        <strain evidence="2">cv. AL8/78</strain>
    </source>
</reference>
<feature type="transmembrane region" description="Helical" evidence="1">
    <location>
        <begin position="101"/>
        <end position="125"/>
    </location>
</feature>
<evidence type="ECO:0000313" key="2">
    <source>
        <dbReference type="EnsemblPlants" id="AET7Gv20847900.1"/>
    </source>
</evidence>
<name>A0A453S784_AEGTS</name>
<reference evidence="2" key="3">
    <citation type="journal article" date="2017" name="Nature">
        <title>Genome sequence of the progenitor of the wheat D genome Aegilops tauschii.</title>
        <authorList>
            <person name="Luo M.C."/>
            <person name="Gu Y.Q."/>
            <person name="Puiu D."/>
            <person name="Wang H."/>
            <person name="Twardziok S.O."/>
            <person name="Deal K.R."/>
            <person name="Huo N."/>
            <person name="Zhu T."/>
            <person name="Wang L."/>
            <person name="Wang Y."/>
            <person name="McGuire P.E."/>
            <person name="Liu S."/>
            <person name="Long H."/>
            <person name="Ramasamy R.K."/>
            <person name="Rodriguez J.C."/>
            <person name="Van S.L."/>
            <person name="Yuan L."/>
            <person name="Wang Z."/>
            <person name="Xia Z."/>
            <person name="Xiao L."/>
            <person name="Anderson O.D."/>
            <person name="Ouyang S."/>
            <person name="Liang Y."/>
            <person name="Zimin A.V."/>
            <person name="Pertea G."/>
            <person name="Qi P."/>
            <person name="Bennetzen J.L."/>
            <person name="Dai X."/>
            <person name="Dawson M.W."/>
            <person name="Muller H.G."/>
            <person name="Kugler K."/>
            <person name="Rivarola-Duarte L."/>
            <person name="Spannagl M."/>
            <person name="Mayer K.F.X."/>
            <person name="Lu F.H."/>
            <person name="Bevan M.W."/>
            <person name="Leroy P."/>
            <person name="Li P."/>
            <person name="You F.M."/>
            <person name="Sun Q."/>
            <person name="Liu Z."/>
            <person name="Lyons E."/>
            <person name="Wicker T."/>
            <person name="Salzberg S.L."/>
            <person name="Devos K.M."/>
            <person name="Dvorak J."/>
        </authorList>
    </citation>
    <scope>NUCLEOTIDE SEQUENCE [LARGE SCALE GENOMIC DNA]</scope>
    <source>
        <strain evidence="2">cv. AL8/78</strain>
    </source>
</reference>
<reference evidence="3" key="1">
    <citation type="journal article" date="2014" name="Science">
        <title>Ancient hybridizations among the ancestral genomes of bread wheat.</title>
        <authorList>
            <consortium name="International Wheat Genome Sequencing Consortium,"/>
            <person name="Marcussen T."/>
            <person name="Sandve S.R."/>
            <person name="Heier L."/>
            <person name="Spannagl M."/>
            <person name="Pfeifer M."/>
            <person name="Jakobsen K.S."/>
            <person name="Wulff B.B."/>
            <person name="Steuernagel B."/>
            <person name="Mayer K.F."/>
            <person name="Olsen O.A."/>
        </authorList>
    </citation>
    <scope>NUCLEOTIDE SEQUENCE [LARGE SCALE GENOMIC DNA]</scope>
    <source>
        <strain evidence="3">cv. AL8/78</strain>
    </source>
</reference>
<reference evidence="3" key="2">
    <citation type="journal article" date="2017" name="Nat. Plants">
        <title>The Aegilops tauschii genome reveals multiple impacts of transposons.</title>
        <authorList>
            <person name="Zhao G."/>
            <person name="Zou C."/>
            <person name="Li K."/>
            <person name="Wang K."/>
            <person name="Li T."/>
            <person name="Gao L."/>
            <person name="Zhang X."/>
            <person name="Wang H."/>
            <person name="Yang Z."/>
            <person name="Liu X."/>
            <person name="Jiang W."/>
            <person name="Mao L."/>
            <person name="Kong X."/>
            <person name="Jiao Y."/>
            <person name="Jia J."/>
        </authorList>
    </citation>
    <scope>NUCLEOTIDE SEQUENCE [LARGE SCALE GENOMIC DNA]</scope>
    <source>
        <strain evidence="3">cv. AL8/78</strain>
    </source>
</reference>
<organism evidence="2 3">
    <name type="scientific">Aegilops tauschii subsp. strangulata</name>
    <name type="common">Goatgrass</name>
    <dbReference type="NCBI Taxonomy" id="200361"/>
    <lineage>
        <taxon>Eukaryota</taxon>
        <taxon>Viridiplantae</taxon>
        <taxon>Streptophyta</taxon>
        <taxon>Embryophyta</taxon>
        <taxon>Tracheophyta</taxon>
        <taxon>Spermatophyta</taxon>
        <taxon>Magnoliopsida</taxon>
        <taxon>Liliopsida</taxon>
        <taxon>Poales</taxon>
        <taxon>Poaceae</taxon>
        <taxon>BOP clade</taxon>
        <taxon>Pooideae</taxon>
        <taxon>Triticodae</taxon>
        <taxon>Triticeae</taxon>
        <taxon>Triticinae</taxon>
        <taxon>Aegilops</taxon>
    </lineage>
</organism>
<dbReference type="AlphaFoldDB" id="A0A453S784"/>
<dbReference type="Gramene" id="AET7Gv20847900.1">
    <property type="protein sequence ID" value="AET7Gv20847900.1"/>
    <property type="gene ID" value="AET7Gv20847900"/>
</dbReference>
<evidence type="ECO:0000313" key="3">
    <source>
        <dbReference type="Proteomes" id="UP000015105"/>
    </source>
</evidence>
<reference evidence="2" key="4">
    <citation type="submission" date="2019-03" db="UniProtKB">
        <authorList>
            <consortium name="EnsemblPlants"/>
        </authorList>
    </citation>
    <scope>IDENTIFICATION</scope>
</reference>
<dbReference type="EnsemblPlants" id="AET7Gv20847900.1">
    <property type="protein sequence ID" value="AET7Gv20847900.1"/>
    <property type="gene ID" value="AET7Gv20847900"/>
</dbReference>
<evidence type="ECO:0000256" key="1">
    <source>
        <dbReference type="SAM" id="Phobius"/>
    </source>
</evidence>
<dbReference type="Proteomes" id="UP000015105">
    <property type="component" value="Chromosome 7D"/>
</dbReference>